<dbReference type="EMBL" id="AAUW01000041">
    <property type="protein sequence ID" value="EAV40156.1"/>
    <property type="molecule type" value="Genomic_DNA"/>
</dbReference>
<evidence type="ECO:0000313" key="2">
    <source>
        <dbReference type="EMBL" id="EAV40708.1"/>
    </source>
</evidence>
<evidence type="ECO:0000313" key="3">
    <source>
        <dbReference type="Proteomes" id="UP000004848"/>
    </source>
</evidence>
<name>A0P2Q5_ROSAI</name>
<dbReference type="Proteomes" id="UP000004848">
    <property type="component" value="Unassembled WGS sequence"/>
</dbReference>
<gene>
    <name evidence="1" type="ORF">SIAM614_00085</name>
    <name evidence="2" type="ORF">SIAM614_00662</name>
</gene>
<comment type="caution">
    <text evidence="2">The sequence shown here is derived from an EMBL/GenBank/DDBJ whole genome shotgun (WGS) entry which is preliminary data.</text>
</comment>
<dbReference type="EMBL" id="AAUW01000027">
    <property type="protein sequence ID" value="EAV40708.1"/>
    <property type="molecule type" value="Genomic_DNA"/>
</dbReference>
<dbReference type="AlphaFoldDB" id="A0P2Q5"/>
<protein>
    <submittedName>
        <fullName evidence="2">Uncharacterized protein</fullName>
    </submittedName>
</protein>
<sequence length="84" mass="9117">MTLMLAIVTHAVALSMDFSQSLASMRHRPNQPNVRSTTHLRGRAWKPLAASDRLRLFVHGPCAADDQCAAELIAFVAAVGEDMA</sequence>
<proteinExistence type="predicted"/>
<evidence type="ECO:0000313" key="1">
    <source>
        <dbReference type="EMBL" id="EAV40156.1"/>
    </source>
</evidence>
<organism evidence="2 3">
    <name type="scientific">Roseibium aggregatum (strain ATCC 25650 / DSM 13394 / JCM 20685 / NBRC 16684 / NCIMB 2208 / IAM 12614 / B1)</name>
    <name type="common">Stappia aggregata</name>
    <dbReference type="NCBI Taxonomy" id="384765"/>
    <lineage>
        <taxon>Bacteria</taxon>
        <taxon>Pseudomonadati</taxon>
        <taxon>Pseudomonadota</taxon>
        <taxon>Alphaproteobacteria</taxon>
        <taxon>Hyphomicrobiales</taxon>
        <taxon>Stappiaceae</taxon>
        <taxon>Roseibium</taxon>
    </lineage>
</organism>
<reference evidence="2 3" key="1">
    <citation type="submission" date="2006-05" db="EMBL/GenBank/DDBJ databases">
        <authorList>
            <person name="King G."/>
            <person name="Ferriera S."/>
            <person name="Johnson J."/>
            <person name="Kravitz S."/>
            <person name="Beeson K."/>
            <person name="Sutton G."/>
            <person name="Rogers Y.-H."/>
            <person name="Friedman R."/>
            <person name="Frazier M."/>
            <person name="Venter J.C."/>
        </authorList>
    </citation>
    <scope>NUCLEOTIDE SEQUENCE [LARGE SCALE GENOMIC DNA]</scope>
    <source>
        <strain evidence="3">ATCC 25650 / DSM 13394 / JCM 20685 / NBRC 16684 / NCIMB 2208 / IAM 12614 / B1</strain>
        <strain evidence="2">IAM 12614</strain>
    </source>
</reference>
<accession>A0P2Q5</accession>